<reference evidence="1" key="1">
    <citation type="submission" date="2019-07" db="EMBL/GenBank/DDBJ databases">
        <title>Genomic Encyclopedia of Type Strains, Phase IV (KMG-IV): sequencing the most valuable type-strain genomes for metagenomic binning, comparative biology and taxonomic classification.</title>
        <authorList>
            <person name="Goeker M."/>
        </authorList>
    </citation>
    <scope>NUCLEOTIDE SEQUENCE</scope>
    <source>
        <strain evidence="1">DSM 44596</strain>
    </source>
</reference>
<accession>A0A652YWR9</accession>
<evidence type="ECO:0000313" key="1">
    <source>
        <dbReference type="EMBL" id="TYQ08119.1"/>
    </source>
</evidence>
<name>A0A652YWR9_NOCGL</name>
<dbReference type="Gene3D" id="3.40.50.2000">
    <property type="entry name" value="Glycogen Phosphorylase B"/>
    <property type="match status" value="2"/>
</dbReference>
<organism evidence="1">
    <name type="scientific">Nocardia globerula</name>
    <dbReference type="NCBI Taxonomy" id="1818"/>
    <lineage>
        <taxon>Bacteria</taxon>
        <taxon>Bacillati</taxon>
        <taxon>Actinomycetota</taxon>
        <taxon>Actinomycetes</taxon>
        <taxon>Mycobacteriales</taxon>
        <taxon>Nocardiaceae</taxon>
        <taxon>Nocardia</taxon>
    </lineage>
</organism>
<dbReference type="SUPFAM" id="SSF53756">
    <property type="entry name" value="UDP-Glycosyltransferase/glycogen phosphorylase"/>
    <property type="match status" value="1"/>
</dbReference>
<dbReference type="Pfam" id="PF13692">
    <property type="entry name" value="Glyco_trans_1_4"/>
    <property type="match status" value="1"/>
</dbReference>
<sequence>MSSVNAEGRLEVVLVGPGFHFLSGLSAYTCTLANELSREHDVSVLLLRRVIPRRLYPTTRRSPNTGTALRYGNNVTRIGELDWYWFPGLLGALARLRSTKPNLVVLQWWTAATLHTYILVALFARVLGIRVVVEFHETQDTSEALVLGVDMYCRRGMPLLLSLAHGALVHNNHDLELLRRTFGSRPFDRLDIETAPHGPYTHIADSPADSPASHDSRSGPTRLLFFGLIRPYKGLDDLLVAFNKLSAEQAAQFHLTIVGETWENWQTPAALISASPHRRRITFVNRYVSDAEAGQFFRDTDVVVLPYRRASASGPLQIAMHSGLHVVLYAVGGLVEATRTYEGAHLVEPDNVDALRRTLMSIPPDRHRRFTDHTSWSTTLRAIERLAQS</sequence>
<comment type="caution">
    <text evidence="1">The sequence shown here is derived from an EMBL/GenBank/DDBJ whole genome shotgun (WGS) entry which is preliminary data.</text>
</comment>
<dbReference type="PANTHER" id="PTHR12526:SF634">
    <property type="entry name" value="BLL3361 PROTEIN"/>
    <property type="match status" value="1"/>
</dbReference>
<dbReference type="EMBL" id="VNIQ01000001">
    <property type="protein sequence ID" value="TYQ08119.1"/>
    <property type="molecule type" value="Genomic_DNA"/>
</dbReference>
<protein>
    <submittedName>
        <fullName evidence="1">Glycosyltransferase involved in cell wall biosynthesis</fullName>
    </submittedName>
</protein>
<dbReference type="AlphaFoldDB" id="A0A652YWR9"/>
<keyword evidence="1" id="KW-0808">Transferase</keyword>
<proteinExistence type="predicted"/>
<gene>
    <name evidence="1" type="ORF">FNL38_101490</name>
</gene>
<dbReference type="PANTHER" id="PTHR12526">
    <property type="entry name" value="GLYCOSYLTRANSFERASE"/>
    <property type="match status" value="1"/>
</dbReference>
<dbReference type="GO" id="GO:0016740">
    <property type="term" value="F:transferase activity"/>
    <property type="evidence" value="ECO:0007669"/>
    <property type="project" value="UniProtKB-KW"/>
</dbReference>